<dbReference type="Proteomes" id="UP000626982">
    <property type="component" value="Unassembled WGS sequence"/>
</dbReference>
<dbReference type="InterPro" id="IPR029035">
    <property type="entry name" value="DHS-like_NAD/FAD-binding_dom"/>
</dbReference>
<dbReference type="SUPFAM" id="SSF52518">
    <property type="entry name" value="Thiamin diphosphate-binding fold (THDP-binding)"/>
    <property type="match status" value="2"/>
</dbReference>
<comment type="cofactor">
    <cofactor evidence="1">
        <name>thiamine diphosphate</name>
        <dbReference type="ChEBI" id="CHEBI:58937"/>
    </cofactor>
</comment>
<dbReference type="PANTHER" id="PTHR18968">
    <property type="entry name" value="THIAMINE PYROPHOSPHATE ENZYMES"/>
    <property type="match status" value="1"/>
</dbReference>
<evidence type="ECO:0000259" key="5">
    <source>
        <dbReference type="Pfam" id="PF00205"/>
    </source>
</evidence>
<feature type="domain" description="Thiamine pyrophosphate enzyme N-terminal TPP-binding" evidence="7">
    <location>
        <begin position="19"/>
        <end position="122"/>
    </location>
</feature>
<dbReference type="InterPro" id="IPR011766">
    <property type="entry name" value="TPP_enzyme_TPP-bd"/>
</dbReference>
<evidence type="ECO:0000256" key="3">
    <source>
        <dbReference type="ARBA" id="ARBA00023052"/>
    </source>
</evidence>
<gene>
    <name evidence="8" type="primary">ilvB</name>
    <name evidence="8" type="ORF">GCM10010968_16210</name>
</gene>
<dbReference type="EMBL" id="BMLM01000001">
    <property type="protein sequence ID" value="GGN84460.1"/>
    <property type="molecule type" value="Genomic_DNA"/>
</dbReference>
<evidence type="ECO:0000256" key="1">
    <source>
        <dbReference type="ARBA" id="ARBA00001964"/>
    </source>
</evidence>
<evidence type="ECO:0000259" key="6">
    <source>
        <dbReference type="Pfam" id="PF02775"/>
    </source>
</evidence>
<dbReference type="SUPFAM" id="SSF52467">
    <property type="entry name" value="DHS-like NAD/FAD-binding domain"/>
    <property type="match status" value="1"/>
</dbReference>
<dbReference type="Gene3D" id="3.40.50.970">
    <property type="match status" value="2"/>
</dbReference>
<reference evidence="9" key="1">
    <citation type="journal article" date="2019" name="Int. J. Syst. Evol. Microbiol.">
        <title>The Global Catalogue of Microorganisms (GCM) 10K type strain sequencing project: providing services to taxonomists for standard genome sequencing and annotation.</title>
        <authorList>
            <consortium name="The Broad Institute Genomics Platform"/>
            <consortium name="The Broad Institute Genome Sequencing Center for Infectious Disease"/>
            <person name="Wu L."/>
            <person name="Ma J."/>
        </authorList>
    </citation>
    <scope>NUCLEOTIDE SEQUENCE [LARGE SCALE GENOMIC DNA]</scope>
    <source>
        <strain evidence="9">CGMCC 1.6960</strain>
    </source>
</reference>
<feature type="domain" description="Thiamine pyrophosphate enzyme TPP-binding" evidence="6">
    <location>
        <begin position="402"/>
        <end position="534"/>
    </location>
</feature>
<dbReference type="Gene3D" id="3.40.50.1220">
    <property type="entry name" value="TPP-binding domain"/>
    <property type="match status" value="1"/>
</dbReference>
<dbReference type="InterPro" id="IPR012000">
    <property type="entry name" value="Thiamin_PyroP_enz_cen_dom"/>
</dbReference>
<sequence>MPDPSVPDPAVHDPAPPPTVSAAVAAELEQHADHCFALMGNGNAWFLDAVVRRGSIGLTAVRHEAGAIAAADAHHRASGRMALASVTYGAGFANAVTPLAEAAMARVPLVVVVGDRPTTGARPFDIDQEAVALAVGAPTVVVDPAAPAASAHRAAERARVERGPVVLAIPYDVAHAVAPPEPMTGRRAVGAAVPAPDAEAIARLADDLARAERPLLLAGRGAHLAGAAEPLRAVAARTGARTASSALGSGIFDDAAAHLGICGGFASERAAHAIEEADLVVVVGAGLNAFQTRFGDAFSTRARVVQVDVAEAATHPRVDELVRGDARAVAEALLAALEDAGVRAGDERPGAGWAEAGLADVTGIHDERPDGDDAAVDGRIDPRRLFRVLERILPRDRVVVQDGGHFIGWAPTYLSVADPSRLIMVGTAFQTIGLGLPSAVGAAVARPEATTVLVTGDGGALMGLADLDTVIRTVRRGVVVVCNDAAYGAEVHQYAVRGVAEAPMLIEQADFAALGRALGAEGAVIETIDDLAPLEAWLATGAEGVFVADCRISREVVAPYIVEIREAAMRAAAR</sequence>
<evidence type="ECO:0000256" key="4">
    <source>
        <dbReference type="RuleBase" id="RU362132"/>
    </source>
</evidence>
<dbReference type="Pfam" id="PF02776">
    <property type="entry name" value="TPP_enzyme_N"/>
    <property type="match status" value="1"/>
</dbReference>
<evidence type="ECO:0000313" key="8">
    <source>
        <dbReference type="EMBL" id="GGN84460.1"/>
    </source>
</evidence>
<dbReference type="Pfam" id="PF02775">
    <property type="entry name" value="TPP_enzyme_C"/>
    <property type="match status" value="1"/>
</dbReference>
<dbReference type="InterPro" id="IPR012001">
    <property type="entry name" value="Thiamin_PyroP_enz_TPP-bd_dom"/>
</dbReference>
<comment type="caution">
    <text evidence="8">The sequence shown here is derived from an EMBL/GenBank/DDBJ whole genome shotgun (WGS) entry which is preliminary data.</text>
</comment>
<dbReference type="Pfam" id="PF00205">
    <property type="entry name" value="TPP_enzyme_M"/>
    <property type="match status" value="1"/>
</dbReference>
<dbReference type="CDD" id="cd07035">
    <property type="entry name" value="TPP_PYR_POX_like"/>
    <property type="match status" value="1"/>
</dbReference>
<protein>
    <submittedName>
        <fullName evidence="8">Acetolactate synthase I/II/III large subunit</fullName>
    </submittedName>
</protein>
<dbReference type="InterPro" id="IPR029061">
    <property type="entry name" value="THDP-binding"/>
</dbReference>
<dbReference type="PROSITE" id="PS00187">
    <property type="entry name" value="TPP_ENZYMES"/>
    <property type="match status" value="1"/>
</dbReference>
<dbReference type="PANTHER" id="PTHR18968:SF13">
    <property type="entry name" value="ACETOLACTATE SYNTHASE CATALYTIC SUBUNIT, MITOCHONDRIAL"/>
    <property type="match status" value="1"/>
</dbReference>
<proteinExistence type="inferred from homology"/>
<dbReference type="InterPro" id="IPR000399">
    <property type="entry name" value="TPP-bd_CS"/>
</dbReference>
<dbReference type="InterPro" id="IPR045229">
    <property type="entry name" value="TPP_enz"/>
</dbReference>
<evidence type="ECO:0000259" key="7">
    <source>
        <dbReference type="Pfam" id="PF02776"/>
    </source>
</evidence>
<keyword evidence="3 4" id="KW-0786">Thiamine pyrophosphate</keyword>
<evidence type="ECO:0000313" key="9">
    <source>
        <dbReference type="Proteomes" id="UP000626982"/>
    </source>
</evidence>
<organism evidence="8 9">
    <name type="scientific">Agrococcus terreus</name>
    <dbReference type="NCBI Taxonomy" id="574649"/>
    <lineage>
        <taxon>Bacteria</taxon>
        <taxon>Bacillati</taxon>
        <taxon>Actinomycetota</taxon>
        <taxon>Actinomycetes</taxon>
        <taxon>Micrococcales</taxon>
        <taxon>Microbacteriaceae</taxon>
        <taxon>Agrococcus</taxon>
    </lineage>
</organism>
<comment type="similarity">
    <text evidence="2 4">Belongs to the TPP enzyme family.</text>
</comment>
<name>A0ABQ2KIU0_9MICO</name>
<keyword evidence="9" id="KW-1185">Reference proteome</keyword>
<dbReference type="CDD" id="cd00568">
    <property type="entry name" value="TPP_enzymes"/>
    <property type="match status" value="1"/>
</dbReference>
<accession>A0ABQ2KIU0</accession>
<evidence type="ECO:0000256" key="2">
    <source>
        <dbReference type="ARBA" id="ARBA00007812"/>
    </source>
</evidence>
<feature type="domain" description="Thiamine pyrophosphate enzyme central" evidence="5">
    <location>
        <begin position="201"/>
        <end position="333"/>
    </location>
</feature>